<dbReference type="InterPro" id="IPR036116">
    <property type="entry name" value="FN3_sf"/>
</dbReference>
<dbReference type="InterPro" id="IPR035986">
    <property type="entry name" value="PKD_dom_sf"/>
</dbReference>
<dbReference type="GO" id="GO:0008233">
    <property type="term" value="F:peptidase activity"/>
    <property type="evidence" value="ECO:0007669"/>
    <property type="project" value="UniProtKB-KW"/>
</dbReference>
<dbReference type="InterPro" id="IPR044060">
    <property type="entry name" value="Bacterial_rp_domain"/>
</dbReference>
<dbReference type="Gene3D" id="2.60.40.2030">
    <property type="match status" value="1"/>
</dbReference>
<dbReference type="GO" id="GO:0006508">
    <property type="term" value="P:proteolysis"/>
    <property type="evidence" value="ECO:0007669"/>
    <property type="project" value="UniProtKB-KW"/>
</dbReference>
<evidence type="ECO:0000313" key="7">
    <source>
        <dbReference type="EMBL" id="SEH08479.1"/>
    </source>
</evidence>
<accession>A0A1H6FGJ9</accession>
<organism evidence="7 8">
    <name type="scientific">Candidatus Venteria ishoeyi</name>
    <dbReference type="NCBI Taxonomy" id="1899563"/>
    <lineage>
        <taxon>Bacteria</taxon>
        <taxon>Pseudomonadati</taxon>
        <taxon>Pseudomonadota</taxon>
        <taxon>Gammaproteobacteria</taxon>
        <taxon>Thiotrichales</taxon>
        <taxon>Thiotrichaceae</taxon>
        <taxon>Venteria</taxon>
    </lineage>
</organism>
<dbReference type="Pfam" id="PF18911">
    <property type="entry name" value="PKD_4"/>
    <property type="match status" value="1"/>
</dbReference>
<dbReference type="SUPFAM" id="SSF49299">
    <property type="entry name" value="PKD domain"/>
    <property type="match status" value="1"/>
</dbReference>
<dbReference type="Gene3D" id="2.60.40.10">
    <property type="entry name" value="Immunoglobulins"/>
    <property type="match status" value="2"/>
</dbReference>
<dbReference type="CDD" id="cd00146">
    <property type="entry name" value="PKD"/>
    <property type="match status" value="1"/>
</dbReference>
<dbReference type="Proteomes" id="UP000236724">
    <property type="component" value="Unassembled WGS sequence"/>
</dbReference>
<dbReference type="InterPro" id="IPR003644">
    <property type="entry name" value="Calx_beta"/>
</dbReference>
<keyword evidence="4" id="KW-0813">Transport</keyword>
<keyword evidence="8" id="KW-1185">Reference proteome</keyword>
<dbReference type="InterPro" id="IPR051171">
    <property type="entry name" value="CaCA"/>
</dbReference>
<evidence type="ECO:0000256" key="1">
    <source>
        <dbReference type="ARBA" id="ARBA00022729"/>
    </source>
</evidence>
<name>A0A1H6FGJ9_9GAMM</name>
<evidence type="ECO:0000313" key="8">
    <source>
        <dbReference type="Proteomes" id="UP000236724"/>
    </source>
</evidence>
<evidence type="ECO:0000256" key="2">
    <source>
        <dbReference type="ARBA" id="ARBA00022737"/>
    </source>
</evidence>
<evidence type="ECO:0000259" key="6">
    <source>
        <dbReference type="PROSITE" id="PS50093"/>
    </source>
</evidence>
<dbReference type="PROSITE" id="PS50093">
    <property type="entry name" value="PKD"/>
    <property type="match status" value="1"/>
</dbReference>
<dbReference type="AlphaFoldDB" id="A0A1H6FGJ9"/>
<dbReference type="RefSeq" id="WP_103922023.1">
    <property type="nucleotide sequence ID" value="NZ_FMSV02000550.1"/>
</dbReference>
<dbReference type="SMART" id="SM00089">
    <property type="entry name" value="PKD"/>
    <property type="match status" value="1"/>
</dbReference>
<proteinExistence type="predicted"/>
<dbReference type="InterPro" id="IPR022409">
    <property type="entry name" value="PKD/Chitinase_dom"/>
</dbReference>
<keyword evidence="7" id="KW-0645">Protease</keyword>
<dbReference type="OrthoDB" id="345222at2"/>
<dbReference type="Pfam" id="PF18998">
    <property type="entry name" value="Flg_new_2"/>
    <property type="match status" value="1"/>
</dbReference>
<keyword evidence="7" id="KW-0378">Hydrolase</keyword>
<keyword evidence="1 5" id="KW-0732">Signal</keyword>
<protein>
    <submittedName>
        <fullName evidence="7">Protease 1</fullName>
        <ecNumber evidence="7">3.4.21.50</ecNumber>
    </submittedName>
</protein>
<dbReference type="EMBL" id="FMSV02000550">
    <property type="protein sequence ID" value="SEH08479.1"/>
    <property type="molecule type" value="Genomic_DNA"/>
</dbReference>
<dbReference type="SMART" id="SM00237">
    <property type="entry name" value="Calx_beta"/>
    <property type="match status" value="1"/>
</dbReference>
<dbReference type="SUPFAM" id="SSF49265">
    <property type="entry name" value="Fibronectin type III"/>
    <property type="match status" value="1"/>
</dbReference>
<feature type="domain" description="PKD" evidence="6">
    <location>
        <begin position="450"/>
        <end position="518"/>
    </location>
</feature>
<evidence type="ECO:0000256" key="3">
    <source>
        <dbReference type="ARBA" id="ARBA00022837"/>
    </source>
</evidence>
<dbReference type="GO" id="GO:0007154">
    <property type="term" value="P:cell communication"/>
    <property type="evidence" value="ECO:0007669"/>
    <property type="project" value="InterPro"/>
</dbReference>
<sequence>MRRLPQKLMLAMSLIGLYFTPAAHALTDLDTGAGAYTLDATTDITQAVNGPWCSEVELGQAIDQGFYRYLRYDFFGKETGYNAGFATNLASKLTTSFAEIELIGGGMQGDSYAVFSLRPTQNLPASQSIQFCFDSIHITSLNHVTLGYRLYDTETAAIAAPDNSPLKDVSTRLIAFNPPLAPSGFTGSALSQTQIKLDWVYPDNANITFKLKRDGTPLFTSNANVHYFEDSELACGSTYLYELSASTAYTDSTLLSLQASTQACSSLTVTSSGDGSGTVSNGGDYIAGDTVELSATAAAGSRFISWQPAPCAASFIMPTEDLLCSARFDVLQTGTLQFAASTYSILENAQEVNIIVSREGGNDYAAAVDYRIEAGSAIAGKDYLDTSGTLNWTDGEEAYQTITVHILDNSELDTDKTLTLRLDNVTGAALAEPSVVVLTIQDNEIANIPPVASFIMDLDTGTAPLTVQLDASTATDSDGEIISYVWGSSDGQQSNGSQSSFTFDTPGDYTVTLTVTDNQDASHDHSQTLTLTAPKTFSAGQAILIAAGGAQQDNTLFPYSNDFTQRMYRLLKMRGYTDEGIIYLNPHAPDIEPLDGYLEMDKQDFDLFEPEQAINQAFAQAASRLQAGQQFILYVHGHARAGNLDIRPPYELSAQSLRGLLDSLPAEVQQVVILDTCFSGSFMQTLAAPGRTILSSADAVSYAWNSEYISFSDLLIRGLRRGQSLFQVFQSVRQKLLGLSDKYQPQTPWLDDNGDGVFSSQDGLNSANVCLGTCGVVGNQIPEILQHQSAQEIDNGSALLWASLNLDPTLVRQVRAVLRSPEVTALDYQGRNTPFGRFEVELLYNAKANRYEAVYDRFCAPGLWDILYQAQGVDGAWSALVNGQVRQIQLPGSAACQVNVSMKMLLNQFDYQAGDDFHLDMQVEGQKIITPYIGIVFPDGNFITYSYNLGFGFLNTLIPYRETLNLNGTRSYPILSFPMPPSLPGGTYQVCGLLMKAQTREPLNPENWLSFSCSGFNI</sequence>
<evidence type="ECO:0000256" key="5">
    <source>
        <dbReference type="SAM" id="SignalP"/>
    </source>
</evidence>
<dbReference type="SUPFAM" id="SSF141072">
    <property type="entry name" value="CalX-like"/>
    <property type="match status" value="1"/>
</dbReference>
<feature type="chain" id="PRO_5014738007" evidence="5">
    <location>
        <begin position="26"/>
        <end position="1018"/>
    </location>
</feature>
<dbReference type="Gene3D" id="3.40.50.1460">
    <property type="match status" value="1"/>
</dbReference>
<keyword evidence="4" id="KW-0406">Ion transport</keyword>
<dbReference type="InterPro" id="IPR000601">
    <property type="entry name" value="PKD_dom"/>
</dbReference>
<keyword evidence="3" id="KW-0106">Calcium</keyword>
<dbReference type="Pfam" id="PF03160">
    <property type="entry name" value="Calx-beta"/>
    <property type="match status" value="1"/>
</dbReference>
<dbReference type="InterPro" id="IPR038081">
    <property type="entry name" value="CalX-like_sf"/>
</dbReference>
<feature type="signal peptide" evidence="5">
    <location>
        <begin position="1"/>
        <end position="25"/>
    </location>
</feature>
<dbReference type="GO" id="GO:0016020">
    <property type="term" value="C:membrane"/>
    <property type="evidence" value="ECO:0007669"/>
    <property type="project" value="InterPro"/>
</dbReference>
<keyword evidence="2" id="KW-0677">Repeat</keyword>
<dbReference type="InterPro" id="IPR013783">
    <property type="entry name" value="Ig-like_fold"/>
</dbReference>
<reference evidence="7 8" key="1">
    <citation type="submission" date="2016-10" db="EMBL/GenBank/DDBJ databases">
        <authorList>
            <person name="de Groot N.N."/>
        </authorList>
    </citation>
    <scope>NUCLEOTIDE SEQUENCE [LARGE SCALE GENOMIC DNA]</scope>
    <source>
        <strain evidence="7">MBHS1</strain>
    </source>
</reference>
<dbReference type="PANTHER" id="PTHR11878">
    <property type="entry name" value="SODIUM/CALCIUM EXCHANGER"/>
    <property type="match status" value="1"/>
</dbReference>
<dbReference type="GO" id="GO:0030001">
    <property type="term" value="P:metal ion transport"/>
    <property type="evidence" value="ECO:0007669"/>
    <property type="project" value="TreeGrafter"/>
</dbReference>
<gene>
    <name evidence="7" type="ORF">MBHS_04371</name>
</gene>
<dbReference type="EC" id="3.4.21.50" evidence="7"/>
<evidence type="ECO:0000256" key="4">
    <source>
        <dbReference type="ARBA" id="ARBA00023065"/>
    </source>
</evidence>
<dbReference type="PANTHER" id="PTHR11878:SF65">
    <property type="entry name" value="NA_CA-EXCHANGE PROTEIN, ISOFORM G"/>
    <property type="match status" value="1"/>
</dbReference>